<dbReference type="InterPro" id="IPR014001">
    <property type="entry name" value="Helicase_ATP-bd"/>
</dbReference>
<dbReference type="OrthoDB" id="9814088at2"/>
<dbReference type="RefSeq" id="WP_008234159.1">
    <property type="nucleotide sequence ID" value="NZ_CAIY01000044.1"/>
</dbReference>
<dbReference type="PROSITE" id="PS51192">
    <property type="entry name" value="HELICASE_ATP_BIND_1"/>
    <property type="match status" value="1"/>
</dbReference>
<dbReference type="SMART" id="SM00490">
    <property type="entry name" value="HELICc"/>
    <property type="match status" value="1"/>
</dbReference>
<sequence>MAILHGSWLINNRDNGLFIWAETWRYLKPSLVNCDLKEIQKYPFLMSAESLRSWLESEHPKLAKSIFHAQHELVISQSKISPSKTENANSSIQSVSVHPQIIALPTTIQEKKGKNLSVLPLYYSVEDKTETMPYLQPWLIWGFVVQPLSATSFLSSLPLNITAANNFIGGDLLFWSQIARWSLDLIARSKFLPAIERGVDGFANVKWQVLLDSALDSTRLEKFVKQMPLGCRTYQRYREGEKNVSPFSVHLPIEPQKLILDFLCQIIDSQIRSMVGSQNVLDPKAISILPETAKKWLQGLTGNNHTFKEENMEWERLEAILKSWTIPVKFKEAGINQFRTCFRLKPPELEERYWRLEYLLQAADNPEFLVDAETIWQNPQESFIYKNRTIKKPQETFLQGLGLASRLYVDIIPSLEEFHPLSCQINSMQAYEFIKSIAWRFEYNGLGVILPPSLSHKQEEYANHLGLKITADNSKEKLGKFGLNGLLAFKWQLTVGGQELSEKEFNKLVALNSPLVEINGEWIELKSQDIKTVQDFFASGKQKKSLSLEDAVRFSSGDTKTLEKLPIVSFEASGTLKDLLSTLVNDKALKTLSKPVNFQGELRPYQERGVAWLVFLESWGLGACLADDMGLGKTIQLIAFLLHLQERKLLKKPTLLICPTSVLGNWEREVRKFAPKLKTLQHHGDKRPKGKEFIKAVNQHDLIITSYSLVHRDLKLLQGVEWHIIALDEAQNVKNPEAKQSKAIRQLKAIFKVALTGTPVENRLQELWSILDFLNPGYLGDRQFFQRRFVMPIEKYGDTASLNQLRSLVKPFILRRLKTDQDIIKDLPKKQEVNVFCKLSFEQAQLYQQVVDSSFAEIKETEGLKRQGMVLALLVKLKQICNHPGQYLKQKQITEPQLSGKLLRLQDLLEELLLQGHSSLIFTQFAEWGKLLQLYLKKRLRQEILFLYGSTRKNQREEMVDRFQHDPQGPPIMILSIRAGGVGLNLTRANHVFHFDRWWNPAVENQATDRVFRIGQKRNVQVHKFICTGTLEEKIHDMLEGKKQLAEHIVNTGEDWLADLDTDQLRNLLVLDRDAIISSESEE</sequence>
<dbReference type="SMART" id="SM00487">
    <property type="entry name" value="DEXDc"/>
    <property type="match status" value="1"/>
</dbReference>
<organism evidence="4 5">
    <name type="scientific">Richelia intracellularis HH01</name>
    <dbReference type="NCBI Taxonomy" id="1165094"/>
    <lineage>
        <taxon>Bacteria</taxon>
        <taxon>Bacillati</taxon>
        <taxon>Cyanobacteriota</taxon>
        <taxon>Cyanophyceae</taxon>
        <taxon>Nostocales</taxon>
        <taxon>Nostocaceae</taxon>
        <taxon>Richelia</taxon>
    </lineage>
</organism>
<keyword evidence="5" id="KW-1185">Reference proteome</keyword>
<dbReference type="InterPro" id="IPR000330">
    <property type="entry name" value="SNF2_N"/>
</dbReference>
<comment type="caution">
    <text evidence="4">The sequence shown here is derived from an EMBL/GenBank/DDBJ whole genome shotgun (WGS) entry which is preliminary data.</text>
</comment>
<reference evidence="5" key="2">
    <citation type="submission" date="2016-01" db="EMBL/GenBank/DDBJ databases">
        <title>Diatom-associated endosymboitic cyanobacterium lacks core nitrogen metabolism enzymes.</title>
        <authorList>
            <person name="Hilton J.A."/>
            <person name="Foster R.A."/>
            <person name="Tripp H.J."/>
            <person name="Carter B.J."/>
            <person name="Zehr J.P."/>
            <person name="Villareal T.A."/>
        </authorList>
    </citation>
    <scope>NUCLEOTIDE SEQUENCE [LARGE SCALE GENOMIC DNA]</scope>
    <source>
        <strain evidence="5">HH01</strain>
    </source>
</reference>
<gene>
    <name evidence="4" type="ORF">RINTHH_13360</name>
</gene>
<evidence type="ECO:0000313" key="5">
    <source>
        <dbReference type="Proteomes" id="UP000053051"/>
    </source>
</evidence>
<feature type="domain" description="Helicase C-terminal" evidence="3">
    <location>
        <begin position="904"/>
        <end position="1061"/>
    </location>
</feature>
<keyword evidence="1" id="KW-0378">Hydrolase</keyword>
<evidence type="ECO:0000259" key="2">
    <source>
        <dbReference type="PROSITE" id="PS51192"/>
    </source>
</evidence>
<dbReference type="InterPro" id="IPR001650">
    <property type="entry name" value="Helicase_C-like"/>
</dbReference>
<dbReference type="SUPFAM" id="SSF52540">
    <property type="entry name" value="P-loop containing nucleoside triphosphate hydrolases"/>
    <property type="match status" value="2"/>
</dbReference>
<accession>M1X5M9</accession>
<dbReference type="CDD" id="cd18793">
    <property type="entry name" value="SF2_C_SNF"/>
    <property type="match status" value="1"/>
</dbReference>
<dbReference type="FunFam" id="3.40.50.10810:FF:000057">
    <property type="entry name" value="Snf2/Rad54 family helicase"/>
    <property type="match status" value="1"/>
</dbReference>
<reference evidence="4 5" key="1">
    <citation type="submission" date="2012-05" db="EMBL/GenBank/DDBJ databases">
        <authorList>
            <person name="Hilton J."/>
        </authorList>
    </citation>
    <scope>NUCLEOTIDE SEQUENCE [LARGE SCALE GENOMIC DNA]</scope>
    <source>
        <strain evidence="4 5">HH01</strain>
    </source>
</reference>
<dbReference type="InterPro" id="IPR049730">
    <property type="entry name" value="SNF2/RAD54-like_C"/>
</dbReference>
<dbReference type="AlphaFoldDB" id="M1X5M9"/>
<dbReference type="InterPro" id="IPR027417">
    <property type="entry name" value="P-loop_NTPase"/>
</dbReference>
<dbReference type="GO" id="GO:0005524">
    <property type="term" value="F:ATP binding"/>
    <property type="evidence" value="ECO:0007669"/>
    <property type="project" value="InterPro"/>
</dbReference>
<dbReference type="PROSITE" id="PS51194">
    <property type="entry name" value="HELICASE_CTER"/>
    <property type="match status" value="1"/>
</dbReference>
<dbReference type="Gene3D" id="3.40.50.10810">
    <property type="entry name" value="Tandem AAA-ATPase domain"/>
    <property type="match status" value="1"/>
</dbReference>
<dbReference type="InterPro" id="IPR038718">
    <property type="entry name" value="SNF2-like_sf"/>
</dbReference>
<evidence type="ECO:0000259" key="3">
    <source>
        <dbReference type="PROSITE" id="PS51194"/>
    </source>
</evidence>
<dbReference type="Gene3D" id="3.40.50.300">
    <property type="entry name" value="P-loop containing nucleotide triphosphate hydrolases"/>
    <property type="match status" value="1"/>
</dbReference>
<dbReference type="GO" id="GO:0016787">
    <property type="term" value="F:hydrolase activity"/>
    <property type="evidence" value="ECO:0007669"/>
    <property type="project" value="UniProtKB-KW"/>
</dbReference>
<dbReference type="GO" id="GO:0004386">
    <property type="term" value="F:helicase activity"/>
    <property type="evidence" value="ECO:0007669"/>
    <property type="project" value="UniProtKB-KW"/>
</dbReference>
<dbReference type="PANTHER" id="PTHR10799">
    <property type="entry name" value="SNF2/RAD54 HELICASE FAMILY"/>
    <property type="match status" value="1"/>
</dbReference>
<dbReference type="Proteomes" id="UP000053051">
    <property type="component" value="Unassembled WGS sequence"/>
</dbReference>
<feature type="domain" description="Helicase ATP-binding" evidence="2">
    <location>
        <begin position="614"/>
        <end position="777"/>
    </location>
</feature>
<dbReference type="Pfam" id="PF12419">
    <property type="entry name" value="DUF3670"/>
    <property type="match status" value="1"/>
</dbReference>
<dbReference type="STRING" id="1165094.RINTHH_13360"/>
<evidence type="ECO:0000256" key="1">
    <source>
        <dbReference type="ARBA" id="ARBA00022801"/>
    </source>
</evidence>
<dbReference type="Pfam" id="PF00176">
    <property type="entry name" value="SNF2-rel_dom"/>
    <property type="match status" value="1"/>
</dbReference>
<name>M1X5M9_9NOST</name>
<dbReference type="FunFam" id="3.40.50.300:FF:000533">
    <property type="entry name" value="Helicase, Snf2 family"/>
    <property type="match status" value="1"/>
</dbReference>
<dbReference type="EMBL" id="CAIY01000044">
    <property type="protein sequence ID" value="CCH67491.1"/>
    <property type="molecule type" value="Genomic_DNA"/>
</dbReference>
<evidence type="ECO:0000313" key="4">
    <source>
        <dbReference type="EMBL" id="CCH67491.1"/>
    </source>
</evidence>
<keyword evidence="4" id="KW-0547">Nucleotide-binding</keyword>
<dbReference type="Pfam" id="PF00271">
    <property type="entry name" value="Helicase_C"/>
    <property type="match status" value="1"/>
</dbReference>
<keyword evidence="4" id="KW-0347">Helicase</keyword>
<keyword evidence="4" id="KW-0067">ATP-binding</keyword>
<dbReference type="CDD" id="cd18012">
    <property type="entry name" value="DEXQc_arch_SWI2_SNF2"/>
    <property type="match status" value="1"/>
</dbReference>
<dbReference type="InterPro" id="IPR022138">
    <property type="entry name" value="DUF3670"/>
</dbReference>
<protein>
    <submittedName>
        <fullName evidence="4">Helicase, SNF2/RAD54 family</fullName>
    </submittedName>
</protein>
<proteinExistence type="predicted"/>